<protein>
    <recommendedName>
        <fullName evidence="3">NAD(FAD)-dependent dehydrogenase</fullName>
    </recommendedName>
</protein>
<dbReference type="SUPFAM" id="SSF53706">
    <property type="entry name" value="Formate dehydrogenase/DMSO reductase, domains 1-3"/>
    <property type="match status" value="1"/>
</dbReference>
<dbReference type="EMBL" id="CP011391">
    <property type="protein sequence ID" value="AMK53687.1"/>
    <property type="molecule type" value="Genomic_DNA"/>
</dbReference>
<name>A0A140DSR0_9FIRM</name>
<dbReference type="Pfam" id="PF07892">
    <property type="entry name" value="DUF1667"/>
    <property type="match status" value="1"/>
</dbReference>
<dbReference type="Gene3D" id="3.10.530.10">
    <property type="entry name" value="CPE0013-like"/>
    <property type="match status" value="1"/>
</dbReference>
<gene>
    <name evidence="1" type="ORF">AALO17_05530</name>
</gene>
<dbReference type="InterPro" id="IPR036593">
    <property type="entry name" value="CPE0013-like_sf"/>
</dbReference>
<dbReference type="SUPFAM" id="SSF160148">
    <property type="entry name" value="CPE0013-like"/>
    <property type="match status" value="1"/>
</dbReference>
<evidence type="ECO:0008006" key="3">
    <source>
        <dbReference type="Google" id="ProtNLM"/>
    </source>
</evidence>
<proteinExistence type="predicted"/>
<organism evidence="1 2">
    <name type="scientific">Faecalibaculum rodentium</name>
    <dbReference type="NCBI Taxonomy" id="1702221"/>
    <lineage>
        <taxon>Bacteria</taxon>
        <taxon>Bacillati</taxon>
        <taxon>Bacillota</taxon>
        <taxon>Erysipelotrichia</taxon>
        <taxon>Erysipelotrichales</taxon>
        <taxon>Erysipelotrichaceae</taxon>
        <taxon>Faecalibaculum</taxon>
    </lineage>
</organism>
<dbReference type="PATRIC" id="fig|1702221.3.peg.529"/>
<dbReference type="OrthoDB" id="9811531at2"/>
<dbReference type="PANTHER" id="PTHR39450">
    <property type="entry name" value="MOLYBDOPTERIN OXIDOREDUCTASE, 4FE-4S CLUSTER-BINDING SUBUNIT"/>
    <property type="match status" value="1"/>
</dbReference>
<keyword evidence="2" id="KW-1185">Reference proteome</keyword>
<dbReference type="AlphaFoldDB" id="A0A140DSR0"/>
<accession>A0A140DSR0</accession>
<dbReference type="InterPro" id="IPR012460">
    <property type="entry name" value="DUF1667"/>
</dbReference>
<evidence type="ECO:0000313" key="1">
    <source>
        <dbReference type="EMBL" id="AMK53687.1"/>
    </source>
</evidence>
<dbReference type="STRING" id="1702221.AALO17_05530"/>
<dbReference type="Proteomes" id="UP000069771">
    <property type="component" value="Chromosome"/>
</dbReference>
<dbReference type="GeneID" id="78477388"/>
<dbReference type="KEGG" id="fro:AALO17_05530"/>
<evidence type="ECO:0000313" key="2">
    <source>
        <dbReference type="Proteomes" id="UP000069771"/>
    </source>
</evidence>
<sequence length="120" mass="12821">MERDLICINCPMGCNLHVVMEKGEVVSVTGNTCPRGKAYAITEVTHPVRMVTSIVPVSDGNIAMVSCKTSQPVDKGMIFDVTRAMKNLVVKAPVHIGDVLIENIAGSGADLVATKNIDRI</sequence>
<dbReference type="RefSeq" id="WP_067555129.1">
    <property type="nucleotide sequence ID" value="NZ_CP011391.1"/>
</dbReference>
<reference evidence="1 2" key="1">
    <citation type="journal article" date="2016" name="Gut Pathog.">
        <title>Whole genome sequencing of "Faecalibaculum rodentium" ALO17, isolated from C57BL/6J laboratory mouse feces.</title>
        <authorList>
            <person name="Lim S."/>
            <person name="Chang D.H."/>
            <person name="Ahn S."/>
            <person name="Kim B.C."/>
        </authorList>
    </citation>
    <scope>NUCLEOTIDE SEQUENCE [LARGE SCALE GENOMIC DNA]</scope>
    <source>
        <strain evidence="1 2">Alo17</strain>
    </source>
</reference>
<dbReference type="PANTHER" id="PTHR39450:SF1">
    <property type="entry name" value="DUF1667 DOMAIN-CONTAINING PROTEIN"/>
    <property type="match status" value="1"/>
</dbReference>